<dbReference type="RefSeq" id="WP_345927130.1">
    <property type="nucleotide sequence ID" value="NZ_JBDIVF010000003.1"/>
</dbReference>
<dbReference type="Proteomes" id="UP001548590">
    <property type="component" value="Unassembled WGS sequence"/>
</dbReference>
<evidence type="ECO:0000313" key="1">
    <source>
        <dbReference type="EMBL" id="MET1488743.1"/>
    </source>
</evidence>
<reference evidence="1 2" key="1">
    <citation type="submission" date="2024-07" db="EMBL/GenBank/DDBJ databases">
        <title>Uliginosibacterium paludis KCTC:42655.</title>
        <authorList>
            <person name="Kim M.K."/>
        </authorList>
    </citation>
    <scope>NUCLEOTIDE SEQUENCE [LARGE SCALE GENOMIC DNA]</scope>
    <source>
        <strain evidence="1 2">KCTC 42655</strain>
    </source>
</reference>
<comment type="caution">
    <text evidence="1">The sequence shown here is derived from an EMBL/GenBank/DDBJ whole genome shotgun (WGS) entry which is preliminary data.</text>
</comment>
<proteinExistence type="predicted"/>
<gene>
    <name evidence="1" type="ORF">ABVT11_02805</name>
</gene>
<name>A0ABV2CLG7_9RHOO</name>
<organism evidence="1 2">
    <name type="scientific">Uliginosibacterium paludis</name>
    <dbReference type="NCBI Taxonomy" id="1615952"/>
    <lineage>
        <taxon>Bacteria</taxon>
        <taxon>Pseudomonadati</taxon>
        <taxon>Pseudomonadota</taxon>
        <taxon>Betaproteobacteria</taxon>
        <taxon>Rhodocyclales</taxon>
        <taxon>Zoogloeaceae</taxon>
        <taxon>Uliginosibacterium</taxon>
    </lineage>
</organism>
<evidence type="ECO:0000313" key="2">
    <source>
        <dbReference type="Proteomes" id="UP001548590"/>
    </source>
</evidence>
<protein>
    <submittedName>
        <fullName evidence="1">Uncharacterized protein</fullName>
    </submittedName>
</protein>
<dbReference type="EMBL" id="JBEWLZ010000001">
    <property type="protein sequence ID" value="MET1488743.1"/>
    <property type="molecule type" value="Genomic_DNA"/>
</dbReference>
<accession>A0ABV2CLG7</accession>
<sequence length="105" mass="11868">MSTTFIRTTSDGRRIEVIDGAVCLDGRIEARELVALIEHPNRQAILRVLPRATHMAGRLALTMEEANQIQDLLAEARRELDLSPAALHRRMQDVMLHRAKMEGVE</sequence>
<keyword evidence="2" id="KW-1185">Reference proteome</keyword>